<dbReference type="AlphaFoldDB" id="A0A501PT21"/>
<keyword evidence="2" id="KW-1185">Reference proteome</keyword>
<dbReference type="EMBL" id="VFIY01000004">
    <property type="protein sequence ID" value="TPD63247.1"/>
    <property type="molecule type" value="Genomic_DNA"/>
</dbReference>
<reference evidence="2" key="1">
    <citation type="submission" date="2019-06" db="EMBL/GenBank/DDBJ databases">
        <title>The complete genome of Emcibacter congregatus ZYLT.</title>
        <authorList>
            <person name="Zhao Z."/>
        </authorList>
    </citation>
    <scope>NUCLEOTIDE SEQUENCE [LARGE SCALE GENOMIC DNA]</scope>
    <source>
        <strain evidence="2">MCCC 1A06723</strain>
    </source>
</reference>
<dbReference type="Proteomes" id="UP000319148">
    <property type="component" value="Unassembled WGS sequence"/>
</dbReference>
<dbReference type="PANTHER" id="PTHR30528:SF0">
    <property type="entry name" value="CYTOPLASMIC PROTEIN"/>
    <property type="match status" value="1"/>
</dbReference>
<dbReference type="Pfam" id="PF06224">
    <property type="entry name" value="AlkZ-like"/>
    <property type="match status" value="1"/>
</dbReference>
<comment type="caution">
    <text evidence="1">The sequence shown here is derived from an EMBL/GenBank/DDBJ whole genome shotgun (WGS) entry which is preliminary data.</text>
</comment>
<dbReference type="OrthoDB" id="9787207at2"/>
<dbReference type="InterPro" id="IPR009351">
    <property type="entry name" value="AlkZ-like"/>
</dbReference>
<name>A0A501PT21_9PROT</name>
<sequence>MRRLWLETNGLLSSASGPVDVVAIIKKLGFVQLDTIQNVSRAHHHILWSRHSKYREPMLDDLLSAREYIFEHFTHDASVLPMDMYPMWQRRFKRLKSSIDGKSWHKPDRVRDWRDVLIERITKEGPLSTKDFDSKISGKKQVWSRPPHKHVLEYLWYSGTLATSHREKFAKFYDLAERVIPEQYRETEVSDVEQIDWLCRAALDRLAVGTPKEIKEFWEAKDVEEVKTWIEENRESIVPIQWETDTGEWITSYALEDIEERIEKISSVPSRIKILNPFDPAVRNRTRLKSIFGFDYKLEVFVPAAKRRWGYYVYPLLEGDRFVGRIEAKADRKAGCLNVLNFWPEEGVKWGTGREKKLEAELSRFAQLAGLDSVNYGSLFQT</sequence>
<proteinExistence type="predicted"/>
<gene>
    <name evidence="1" type="ORF">FIV46_01275</name>
</gene>
<organism evidence="1 2">
    <name type="scientific">Emcibacter nanhaiensis</name>
    <dbReference type="NCBI Taxonomy" id="1505037"/>
    <lineage>
        <taxon>Bacteria</taxon>
        <taxon>Pseudomonadati</taxon>
        <taxon>Pseudomonadota</taxon>
        <taxon>Alphaproteobacteria</taxon>
        <taxon>Emcibacterales</taxon>
        <taxon>Emcibacteraceae</taxon>
        <taxon>Emcibacter</taxon>
    </lineage>
</organism>
<protein>
    <submittedName>
        <fullName evidence="1">Winged helix-turn-helix domain-containing protein</fullName>
    </submittedName>
</protein>
<dbReference type="PANTHER" id="PTHR30528">
    <property type="entry name" value="CYTOPLASMIC PROTEIN"/>
    <property type="match status" value="1"/>
</dbReference>
<accession>A0A501PT21</accession>
<evidence type="ECO:0000313" key="1">
    <source>
        <dbReference type="EMBL" id="TPD63247.1"/>
    </source>
</evidence>
<evidence type="ECO:0000313" key="2">
    <source>
        <dbReference type="Proteomes" id="UP000319148"/>
    </source>
</evidence>